<comment type="caution">
    <text evidence="2">The sequence shown here is derived from an EMBL/GenBank/DDBJ whole genome shotgun (WGS) entry which is preliminary data.</text>
</comment>
<name>A0AAW0BEH6_9AGAR</name>
<reference evidence="2 3" key="1">
    <citation type="submission" date="2024-01" db="EMBL/GenBank/DDBJ databases">
        <title>A draft genome for a cacao thread blight-causing isolate of Paramarasmius palmivorus.</title>
        <authorList>
            <person name="Baruah I.K."/>
            <person name="Bukari Y."/>
            <person name="Amoako-Attah I."/>
            <person name="Meinhardt L.W."/>
            <person name="Bailey B.A."/>
            <person name="Cohen S.P."/>
        </authorList>
    </citation>
    <scope>NUCLEOTIDE SEQUENCE [LARGE SCALE GENOMIC DNA]</scope>
    <source>
        <strain evidence="2 3">GH-12</strain>
    </source>
</reference>
<sequence length="117" mass="12491">MHMTLVAAILESGLFYSAFLIVIASILINLFRNGSSLPESDGDGVPAQAYALLFLLRAWPCIAGITSTIIIVRVALRLSLNDLDSLVDSMRAAETQTTLADLHSTRAGLSTHGDSMT</sequence>
<organism evidence="2 3">
    <name type="scientific">Paramarasmius palmivorus</name>
    <dbReference type="NCBI Taxonomy" id="297713"/>
    <lineage>
        <taxon>Eukaryota</taxon>
        <taxon>Fungi</taxon>
        <taxon>Dikarya</taxon>
        <taxon>Basidiomycota</taxon>
        <taxon>Agaricomycotina</taxon>
        <taxon>Agaricomycetes</taxon>
        <taxon>Agaricomycetidae</taxon>
        <taxon>Agaricales</taxon>
        <taxon>Marasmiineae</taxon>
        <taxon>Marasmiaceae</taxon>
        <taxon>Paramarasmius</taxon>
    </lineage>
</organism>
<protein>
    <submittedName>
        <fullName evidence="2">Uncharacterized protein</fullName>
    </submittedName>
</protein>
<keyword evidence="1" id="KW-1133">Transmembrane helix</keyword>
<evidence type="ECO:0000313" key="3">
    <source>
        <dbReference type="Proteomes" id="UP001383192"/>
    </source>
</evidence>
<feature type="transmembrane region" description="Helical" evidence="1">
    <location>
        <begin position="12"/>
        <end position="31"/>
    </location>
</feature>
<dbReference type="AlphaFoldDB" id="A0AAW0BEH6"/>
<keyword evidence="3" id="KW-1185">Reference proteome</keyword>
<proteinExistence type="predicted"/>
<evidence type="ECO:0000313" key="2">
    <source>
        <dbReference type="EMBL" id="KAK7024331.1"/>
    </source>
</evidence>
<dbReference type="Proteomes" id="UP001383192">
    <property type="component" value="Unassembled WGS sequence"/>
</dbReference>
<keyword evidence="1" id="KW-0812">Transmembrane</keyword>
<dbReference type="EMBL" id="JAYKXP010000126">
    <property type="protein sequence ID" value="KAK7024331.1"/>
    <property type="molecule type" value="Genomic_DNA"/>
</dbReference>
<accession>A0AAW0BEH6</accession>
<keyword evidence="1" id="KW-0472">Membrane</keyword>
<gene>
    <name evidence="2" type="ORF">VNI00_016367</name>
</gene>
<evidence type="ECO:0000256" key="1">
    <source>
        <dbReference type="SAM" id="Phobius"/>
    </source>
</evidence>
<feature type="transmembrane region" description="Helical" evidence="1">
    <location>
        <begin position="51"/>
        <end position="76"/>
    </location>
</feature>